<evidence type="ECO:0000256" key="1">
    <source>
        <dbReference type="SAM" id="MobiDB-lite"/>
    </source>
</evidence>
<proteinExistence type="predicted"/>
<keyword evidence="3" id="KW-1185">Reference proteome</keyword>
<reference evidence="2" key="1">
    <citation type="submission" date="2021-02" db="EMBL/GenBank/DDBJ databases">
        <authorList>
            <person name="Dougan E. K."/>
            <person name="Rhodes N."/>
            <person name="Thang M."/>
            <person name="Chan C."/>
        </authorList>
    </citation>
    <scope>NUCLEOTIDE SEQUENCE</scope>
</reference>
<protein>
    <submittedName>
        <fullName evidence="2">Uncharacterized protein</fullName>
    </submittedName>
</protein>
<organism evidence="2 3">
    <name type="scientific">Polarella glacialis</name>
    <name type="common">Dinoflagellate</name>
    <dbReference type="NCBI Taxonomy" id="89957"/>
    <lineage>
        <taxon>Eukaryota</taxon>
        <taxon>Sar</taxon>
        <taxon>Alveolata</taxon>
        <taxon>Dinophyceae</taxon>
        <taxon>Suessiales</taxon>
        <taxon>Suessiaceae</taxon>
        <taxon>Polarella</taxon>
    </lineage>
</organism>
<comment type="caution">
    <text evidence="2">The sequence shown here is derived from an EMBL/GenBank/DDBJ whole genome shotgun (WGS) entry which is preliminary data.</text>
</comment>
<dbReference type="Proteomes" id="UP000654075">
    <property type="component" value="Unassembled WGS sequence"/>
</dbReference>
<evidence type="ECO:0000313" key="2">
    <source>
        <dbReference type="EMBL" id="CAE8620311.1"/>
    </source>
</evidence>
<feature type="region of interest" description="Disordered" evidence="1">
    <location>
        <begin position="150"/>
        <end position="170"/>
    </location>
</feature>
<dbReference type="AlphaFoldDB" id="A0A813G0H2"/>
<dbReference type="EMBL" id="CAJNNV010027412">
    <property type="protein sequence ID" value="CAE8620311.1"/>
    <property type="molecule type" value="Genomic_DNA"/>
</dbReference>
<gene>
    <name evidence="2" type="ORF">PGLA1383_LOCUS37874</name>
</gene>
<name>A0A813G0H2_POLGL</name>
<accession>A0A813G0H2</accession>
<sequence length="170" mass="19094">MPSDANPRLDVGRGLGPHLSVRFVEEIKVHSPNKYRITANACIITDEHRACTSTANRRSLEWQFNFPTLRVMLKTGYKTNLCIQLRGILQTPYHHQLTLLLWQFNTNALPRAKIKLCARRARQAKAANAVVARRTIGTAMGRTAPHLLPSLRESQGSAVGTRPKARLHLN</sequence>
<evidence type="ECO:0000313" key="3">
    <source>
        <dbReference type="Proteomes" id="UP000654075"/>
    </source>
</evidence>